<dbReference type="EMBL" id="NBBI01000013">
    <property type="protein sequence ID" value="OWK27545.1"/>
    <property type="molecule type" value="Genomic_DNA"/>
</dbReference>
<accession>A0A245ZCW4</accession>
<dbReference type="AlphaFoldDB" id="A0A245ZCW4"/>
<keyword evidence="2" id="KW-1185">Reference proteome</keyword>
<name>A0A245ZCW4_9SPHN</name>
<evidence type="ECO:0000313" key="1">
    <source>
        <dbReference type="EMBL" id="OWK27545.1"/>
    </source>
</evidence>
<sequence length="89" mass="9722">MNMIHVGNSEPSARHTYHRLRERRLCELLGQWVSGIEPLIFERLDVSPHVLAEVGIGAPGADVPMLTAQITVDAMLAELGWPAPAEVAL</sequence>
<dbReference type="Proteomes" id="UP000197290">
    <property type="component" value="Unassembled WGS sequence"/>
</dbReference>
<reference evidence="1 2" key="1">
    <citation type="submission" date="2017-03" db="EMBL/GenBank/DDBJ databases">
        <title>Genome sequence of Sphingomonas dokdonensis DSM 21029.</title>
        <authorList>
            <person name="Poehlein A."/>
            <person name="Wuebbeler J.H."/>
            <person name="Steinbuechel A."/>
            <person name="Daniel R."/>
        </authorList>
    </citation>
    <scope>NUCLEOTIDE SEQUENCE [LARGE SCALE GENOMIC DNA]</scope>
    <source>
        <strain evidence="1 2">DSM 21029</strain>
    </source>
</reference>
<protein>
    <submittedName>
        <fullName evidence="1">Uncharacterized protein</fullName>
    </submittedName>
</protein>
<gene>
    <name evidence="1" type="ORF">SPDO_32280</name>
</gene>
<organism evidence="1 2">
    <name type="scientific">Sphingomonas dokdonensis</name>
    <dbReference type="NCBI Taxonomy" id="344880"/>
    <lineage>
        <taxon>Bacteria</taxon>
        <taxon>Pseudomonadati</taxon>
        <taxon>Pseudomonadota</taxon>
        <taxon>Alphaproteobacteria</taxon>
        <taxon>Sphingomonadales</taxon>
        <taxon>Sphingomonadaceae</taxon>
        <taxon>Sphingomonas</taxon>
    </lineage>
</organism>
<evidence type="ECO:0000313" key="2">
    <source>
        <dbReference type="Proteomes" id="UP000197290"/>
    </source>
</evidence>
<dbReference type="RefSeq" id="WP_088368532.1">
    <property type="nucleotide sequence ID" value="NZ_NBBI01000013.1"/>
</dbReference>
<proteinExistence type="predicted"/>
<comment type="caution">
    <text evidence="1">The sequence shown here is derived from an EMBL/GenBank/DDBJ whole genome shotgun (WGS) entry which is preliminary data.</text>
</comment>
<dbReference type="OrthoDB" id="7574288at2"/>